<comment type="caution">
    <text evidence="2">The sequence shown here is derived from an EMBL/GenBank/DDBJ whole genome shotgun (WGS) entry which is preliminary data.</text>
</comment>
<feature type="region of interest" description="Disordered" evidence="1">
    <location>
        <begin position="19"/>
        <end position="44"/>
    </location>
</feature>
<reference evidence="2" key="1">
    <citation type="journal article" date="2014" name="Front. Microbiol.">
        <title>High frequency of phylogenetically diverse reductive dehalogenase-homologous genes in deep subseafloor sedimentary metagenomes.</title>
        <authorList>
            <person name="Kawai M."/>
            <person name="Futagami T."/>
            <person name="Toyoda A."/>
            <person name="Takaki Y."/>
            <person name="Nishi S."/>
            <person name="Hori S."/>
            <person name="Arai W."/>
            <person name="Tsubouchi T."/>
            <person name="Morono Y."/>
            <person name="Uchiyama I."/>
            <person name="Ito T."/>
            <person name="Fujiyama A."/>
            <person name="Inagaki F."/>
            <person name="Takami H."/>
        </authorList>
    </citation>
    <scope>NUCLEOTIDE SEQUENCE</scope>
    <source>
        <strain evidence="2">Expedition CK06-06</strain>
    </source>
</reference>
<gene>
    <name evidence="2" type="ORF">S12H4_63356</name>
</gene>
<evidence type="ECO:0000313" key="2">
    <source>
        <dbReference type="EMBL" id="GAJ17468.1"/>
    </source>
</evidence>
<feature type="non-terminal residue" evidence="2">
    <location>
        <position position="44"/>
    </location>
</feature>
<dbReference type="AlphaFoldDB" id="X1UJ50"/>
<organism evidence="2">
    <name type="scientific">marine sediment metagenome</name>
    <dbReference type="NCBI Taxonomy" id="412755"/>
    <lineage>
        <taxon>unclassified sequences</taxon>
        <taxon>metagenomes</taxon>
        <taxon>ecological metagenomes</taxon>
    </lineage>
</organism>
<dbReference type="EMBL" id="BARW01043047">
    <property type="protein sequence ID" value="GAJ17468.1"/>
    <property type="molecule type" value="Genomic_DNA"/>
</dbReference>
<sequence length="44" mass="4791">MRLMDFWWGFAGKNQQMGYPAPVRGISGAPSPSQGKRGYPPPAP</sequence>
<protein>
    <submittedName>
        <fullName evidence="2">Uncharacterized protein</fullName>
    </submittedName>
</protein>
<proteinExistence type="predicted"/>
<accession>X1UJ50</accession>
<name>X1UJ50_9ZZZZ</name>
<evidence type="ECO:0000256" key="1">
    <source>
        <dbReference type="SAM" id="MobiDB-lite"/>
    </source>
</evidence>